<name>A0ACA9KAB4_9GLOM</name>
<sequence>MTRTLNKSQNLKQRKHLLNAHLNKAFIAYKDQISNRSIYYRKQINIILKQACKLSDTSIIALAEITIKLTNDQTSKQNIFNNQKQVLKMALNIENEKLELANIFLAYMYNSKELQLLNNQNRKQILQTVLNLENKNLKLVNTFLTNIHNSEKLQLINTFIDTIYDSERSRISNNRYQLLEMILNMNNEEIELASSLFTNMHYSKGPNAEKILFKYLQQKAKQYIESTSKAIY</sequence>
<dbReference type="EMBL" id="CAJVPW010000593">
    <property type="protein sequence ID" value="CAG8459472.1"/>
    <property type="molecule type" value="Genomic_DNA"/>
</dbReference>
<protein>
    <submittedName>
        <fullName evidence="1">3807_t:CDS:1</fullName>
    </submittedName>
</protein>
<accession>A0ACA9KAB4</accession>
<organism evidence="1 2">
    <name type="scientific">Cetraspora pellucida</name>
    <dbReference type="NCBI Taxonomy" id="1433469"/>
    <lineage>
        <taxon>Eukaryota</taxon>
        <taxon>Fungi</taxon>
        <taxon>Fungi incertae sedis</taxon>
        <taxon>Mucoromycota</taxon>
        <taxon>Glomeromycotina</taxon>
        <taxon>Glomeromycetes</taxon>
        <taxon>Diversisporales</taxon>
        <taxon>Gigasporaceae</taxon>
        <taxon>Cetraspora</taxon>
    </lineage>
</organism>
<dbReference type="Proteomes" id="UP000789366">
    <property type="component" value="Unassembled WGS sequence"/>
</dbReference>
<reference evidence="1" key="1">
    <citation type="submission" date="2021-06" db="EMBL/GenBank/DDBJ databases">
        <authorList>
            <person name="Kallberg Y."/>
            <person name="Tangrot J."/>
            <person name="Rosling A."/>
        </authorList>
    </citation>
    <scope>NUCLEOTIDE SEQUENCE</scope>
    <source>
        <strain evidence="1">28 12/20/2015</strain>
    </source>
</reference>
<gene>
    <name evidence="1" type="ORF">SPELUC_LOCUS1191</name>
</gene>
<evidence type="ECO:0000313" key="1">
    <source>
        <dbReference type="EMBL" id="CAG8459472.1"/>
    </source>
</evidence>
<keyword evidence="2" id="KW-1185">Reference proteome</keyword>
<comment type="caution">
    <text evidence="1">The sequence shown here is derived from an EMBL/GenBank/DDBJ whole genome shotgun (WGS) entry which is preliminary data.</text>
</comment>
<proteinExistence type="predicted"/>
<evidence type="ECO:0000313" key="2">
    <source>
        <dbReference type="Proteomes" id="UP000789366"/>
    </source>
</evidence>